<dbReference type="RefSeq" id="WP_043348263.1">
    <property type="nucleotide sequence ID" value="NZ_CP010536.1"/>
</dbReference>
<keyword evidence="3" id="KW-1185">Reference proteome</keyword>
<gene>
    <name evidence="2" type="ORF">RR42_m3040</name>
</gene>
<evidence type="ECO:0000313" key="3">
    <source>
        <dbReference type="Proteomes" id="UP000031843"/>
    </source>
</evidence>
<dbReference type="KEGG" id="cbw:RR42_m3040"/>
<evidence type="ECO:0000313" key="2">
    <source>
        <dbReference type="EMBL" id="AJG20411.1"/>
    </source>
</evidence>
<protein>
    <submittedName>
        <fullName evidence="2">Uncharacterized protein</fullName>
    </submittedName>
</protein>
<reference evidence="2 3" key="1">
    <citation type="journal article" date="2015" name="Genome Announc.">
        <title>Complete Genome Sequence of Cupriavidus basilensis 4G11, Isolated from the Oak Ridge Field Research Center Site.</title>
        <authorList>
            <person name="Ray J."/>
            <person name="Waters R.J."/>
            <person name="Skerker J.M."/>
            <person name="Kuehl J.V."/>
            <person name="Price M.N."/>
            <person name="Huang J."/>
            <person name="Chakraborty R."/>
            <person name="Arkin A.P."/>
            <person name="Deutschbauer A."/>
        </authorList>
    </citation>
    <scope>NUCLEOTIDE SEQUENCE [LARGE SCALE GENOMIC DNA]</scope>
    <source>
        <strain evidence="2">4G11</strain>
    </source>
</reference>
<keyword evidence="1" id="KW-0812">Transmembrane</keyword>
<dbReference type="AlphaFoldDB" id="A0A0C4YI41"/>
<name>A0A0C4YI41_9BURK</name>
<dbReference type="Proteomes" id="UP000031843">
    <property type="component" value="Chromosome main"/>
</dbReference>
<organism evidence="2 3">
    <name type="scientific">Cupriavidus basilensis</name>
    <dbReference type="NCBI Taxonomy" id="68895"/>
    <lineage>
        <taxon>Bacteria</taxon>
        <taxon>Pseudomonadati</taxon>
        <taxon>Pseudomonadota</taxon>
        <taxon>Betaproteobacteria</taxon>
        <taxon>Burkholderiales</taxon>
        <taxon>Burkholderiaceae</taxon>
        <taxon>Cupriavidus</taxon>
    </lineage>
</organism>
<dbReference type="OrthoDB" id="8964358at2"/>
<evidence type="ECO:0000256" key="1">
    <source>
        <dbReference type="SAM" id="Phobius"/>
    </source>
</evidence>
<keyword evidence="1" id="KW-0472">Membrane</keyword>
<proteinExistence type="predicted"/>
<accession>A0A0C4YI41</accession>
<keyword evidence="1" id="KW-1133">Transmembrane helix</keyword>
<dbReference type="EMBL" id="CP010536">
    <property type="protein sequence ID" value="AJG20411.1"/>
    <property type="molecule type" value="Genomic_DNA"/>
</dbReference>
<feature type="transmembrane region" description="Helical" evidence="1">
    <location>
        <begin position="27"/>
        <end position="53"/>
    </location>
</feature>
<sequence length="155" mass="16770">MPFIIAGLALIGALIYGAVRLYATVAAAYGAIAGTAAVLFCAALLVAFVASLVRRYRAIHGVKIKGERILSLEGEWGTMRVDPERKRGALDVDGQQAKFIFADIASAAALENGTAWMLALRLEHQAQDSWQIPMASRKEALRWAKIFDLAAVQKL</sequence>